<dbReference type="AlphaFoldDB" id="A0A3B0YUY1"/>
<evidence type="ECO:0000256" key="1">
    <source>
        <dbReference type="SAM" id="MobiDB-lite"/>
    </source>
</evidence>
<protein>
    <submittedName>
        <fullName evidence="2">Uncharacterized protein</fullName>
    </submittedName>
</protein>
<feature type="region of interest" description="Disordered" evidence="1">
    <location>
        <begin position="57"/>
        <end position="81"/>
    </location>
</feature>
<gene>
    <name evidence="2" type="ORF">MNBD_GAMMA18-1605</name>
</gene>
<evidence type="ECO:0000313" key="2">
    <source>
        <dbReference type="EMBL" id="VAW84748.1"/>
    </source>
</evidence>
<dbReference type="EMBL" id="UOFP01000066">
    <property type="protein sequence ID" value="VAW84748.1"/>
    <property type="molecule type" value="Genomic_DNA"/>
</dbReference>
<accession>A0A3B0YUY1</accession>
<organism evidence="2">
    <name type="scientific">hydrothermal vent metagenome</name>
    <dbReference type="NCBI Taxonomy" id="652676"/>
    <lineage>
        <taxon>unclassified sequences</taxon>
        <taxon>metagenomes</taxon>
        <taxon>ecological metagenomes</taxon>
    </lineage>
</organism>
<reference evidence="2" key="1">
    <citation type="submission" date="2018-06" db="EMBL/GenBank/DDBJ databases">
        <authorList>
            <person name="Zhirakovskaya E."/>
        </authorList>
    </citation>
    <scope>NUCLEOTIDE SEQUENCE</scope>
</reference>
<name>A0A3B0YUY1_9ZZZZ</name>
<proteinExistence type="predicted"/>
<sequence length="95" mass="10044">MAIADKVFAKTLRQSRQHLTGFVLVDGLESGGRGINLGLGVVGQILGRQLPIQRQVSGGGSITHTKTGHKTGSPYLANKPGTKIDMRQPLLLVAD</sequence>